<dbReference type="HOGENOM" id="CLU_104845_0_1_11"/>
<evidence type="ECO:0000313" key="3">
    <source>
        <dbReference type="EMBL" id="EJZ81800.1"/>
    </source>
</evidence>
<reference evidence="3 4" key="2">
    <citation type="submission" date="2012-08" db="EMBL/GenBank/DDBJ databases">
        <title>The Genome Sequence of Turicella otitidis ATCC 51513.</title>
        <authorList>
            <consortium name="The Broad Institute Genome Sequencing Platform"/>
            <person name="Earl A."/>
            <person name="Ward D."/>
            <person name="Feldgarden M."/>
            <person name="Gevers D."/>
            <person name="Huys G."/>
            <person name="Walker B."/>
            <person name="Young S.K."/>
            <person name="Zeng Q."/>
            <person name="Gargeya S."/>
            <person name="Fitzgerald M."/>
            <person name="Haas B."/>
            <person name="Abouelleil A."/>
            <person name="Alvarado L."/>
            <person name="Arachchi H.M."/>
            <person name="Berlin A.M."/>
            <person name="Chapman S.B."/>
            <person name="Goldberg J."/>
            <person name="Griggs A."/>
            <person name="Gujja S."/>
            <person name="Hansen M."/>
            <person name="Howarth C."/>
            <person name="Imamovic A."/>
            <person name="Larimer J."/>
            <person name="McCowen C."/>
            <person name="Montmayeur A."/>
            <person name="Murphy C."/>
            <person name="Neiman D."/>
            <person name="Pearson M."/>
            <person name="Priest M."/>
            <person name="Roberts A."/>
            <person name="Saif S."/>
            <person name="Shea T."/>
            <person name="Sisk P."/>
            <person name="Sykes S."/>
            <person name="Wortman J."/>
            <person name="Nusbaum C."/>
            <person name="Birren B."/>
        </authorList>
    </citation>
    <scope>NUCLEOTIDE SEQUENCE [LARGE SCALE GENOMIC DNA]</scope>
    <source>
        <strain evidence="3 4">ATCC 51513</strain>
    </source>
</reference>
<dbReference type="PANTHER" id="PTHR43760:SF1">
    <property type="entry name" value="ENDORIBONUCLEASE L-PSP_CHORISMATE MUTASE-LIKE DOMAIN-CONTAINING PROTEIN"/>
    <property type="match status" value="1"/>
</dbReference>
<dbReference type="Proteomes" id="UP000011016">
    <property type="component" value="Unassembled WGS sequence"/>
</dbReference>
<dbReference type="OrthoDB" id="9806229at2"/>
<dbReference type="STRING" id="29321.AAV33_07870"/>
<dbReference type="SUPFAM" id="SSF55298">
    <property type="entry name" value="YjgF-like"/>
    <property type="match status" value="1"/>
</dbReference>
<dbReference type="AlphaFoldDB" id="I7IXE9"/>
<dbReference type="eggNOG" id="COG0251">
    <property type="taxonomic scope" value="Bacteria"/>
</dbReference>
<comment type="caution">
    <text evidence="2">The sequence shown here is derived from an EMBL/GenBank/DDBJ whole genome shotgun (WGS) entry which is preliminary data.</text>
</comment>
<evidence type="ECO:0000313" key="5">
    <source>
        <dbReference type="Proteomes" id="UP000011016"/>
    </source>
</evidence>
<dbReference type="EMBL" id="AHAE01000060">
    <property type="protein sequence ID" value="EJZ81800.1"/>
    <property type="molecule type" value="Genomic_DNA"/>
</dbReference>
<keyword evidence="4" id="KW-1185">Reference proteome</keyword>
<reference evidence="2 5" key="1">
    <citation type="journal article" date="2012" name="J. Bacteriol.">
        <title>Draft Genome Sequence of Turicella otitidis ATCC 51513, Isolated from Middle Ear Fluid from a Child with Otitis Media.</title>
        <authorList>
            <person name="Brinkrolf K."/>
            <person name="Schneider J."/>
            <person name="Knecht M."/>
            <person name="Ruckert C."/>
            <person name="Tauch A."/>
        </authorList>
    </citation>
    <scope>NUCLEOTIDE SEQUENCE [LARGE SCALE GENOMIC DNA]</scope>
    <source>
        <strain evidence="2 5">ATCC 51513</strain>
    </source>
</reference>
<dbReference type="InterPro" id="IPR013813">
    <property type="entry name" value="Endoribo_LPSP/chorism_mut-like"/>
</dbReference>
<accession>I7IXE9</accession>
<dbReference type="Gene3D" id="3.30.1330.40">
    <property type="entry name" value="RutC-like"/>
    <property type="match status" value="1"/>
</dbReference>
<dbReference type="InterPro" id="IPR035959">
    <property type="entry name" value="RutC-like_sf"/>
</dbReference>
<dbReference type="PATRIC" id="fig|883169.3.peg.1220"/>
<dbReference type="Pfam" id="PF14588">
    <property type="entry name" value="YjgF_endoribonc"/>
    <property type="match status" value="1"/>
</dbReference>
<evidence type="ECO:0000259" key="1">
    <source>
        <dbReference type="Pfam" id="PF14588"/>
    </source>
</evidence>
<evidence type="ECO:0000313" key="4">
    <source>
        <dbReference type="Proteomes" id="UP000006078"/>
    </source>
</evidence>
<gene>
    <name evidence="2" type="ORF">BN46_1036</name>
    <name evidence="3" type="ORF">HMPREF9719_01270</name>
</gene>
<name>I7IXE9_9CORY</name>
<dbReference type="PANTHER" id="PTHR43760">
    <property type="entry name" value="ENDORIBONUCLEASE-RELATED"/>
    <property type="match status" value="1"/>
</dbReference>
<dbReference type="EMBL" id="CAJZ01000146">
    <property type="protein sequence ID" value="CCI83763.1"/>
    <property type="molecule type" value="Genomic_DNA"/>
</dbReference>
<dbReference type="CDD" id="cd02199">
    <property type="entry name" value="YjgF_YER057c_UK114_like_1"/>
    <property type="match status" value="1"/>
</dbReference>
<feature type="domain" description="Endoribonuclease L-PSP/chorismate mutase-like" evidence="1">
    <location>
        <begin position="7"/>
        <end position="151"/>
    </location>
</feature>
<sequence>MPQSWTARLEELGIDLPPVAAPVASYIPASRVGNQVWTSGQLPLVSGELTAAGHVGAEVSSEEAVAAARTAFLNALAAVDSVAGLNSIERIVKITGFVNSASGFTAQPAVVNGASDLAGEIFGDAGEHVRSAVGVAELPKNAPVEVELIVEVSD</sequence>
<proteinExistence type="predicted"/>
<protein>
    <submittedName>
        <fullName evidence="2">Endoribonuclease L-PSP</fullName>
    </submittedName>
</protein>
<dbReference type="RefSeq" id="WP_004601160.1">
    <property type="nucleotide sequence ID" value="NZ_HF541867.1"/>
</dbReference>
<evidence type="ECO:0000313" key="2">
    <source>
        <dbReference type="EMBL" id="CCI83763.1"/>
    </source>
</evidence>
<organism evidence="2 5">
    <name type="scientific">Corynebacterium otitidis ATCC 51513</name>
    <dbReference type="NCBI Taxonomy" id="883169"/>
    <lineage>
        <taxon>Bacteria</taxon>
        <taxon>Bacillati</taxon>
        <taxon>Actinomycetota</taxon>
        <taxon>Actinomycetes</taxon>
        <taxon>Mycobacteriales</taxon>
        <taxon>Corynebacteriaceae</taxon>
        <taxon>Corynebacterium</taxon>
    </lineage>
</organism>
<dbReference type="Proteomes" id="UP000006078">
    <property type="component" value="Unassembled WGS sequence"/>
</dbReference>